<name>A0AAF0USL5_SOLVR</name>
<organism evidence="1 2">
    <name type="scientific">Solanum verrucosum</name>
    <dbReference type="NCBI Taxonomy" id="315347"/>
    <lineage>
        <taxon>Eukaryota</taxon>
        <taxon>Viridiplantae</taxon>
        <taxon>Streptophyta</taxon>
        <taxon>Embryophyta</taxon>
        <taxon>Tracheophyta</taxon>
        <taxon>Spermatophyta</taxon>
        <taxon>Magnoliopsida</taxon>
        <taxon>eudicotyledons</taxon>
        <taxon>Gunneridae</taxon>
        <taxon>Pentapetalae</taxon>
        <taxon>asterids</taxon>
        <taxon>lamiids</taxon>
        <taxon>Solanales</taxon>
        <taxon>Solanaceae</taxon>
        <taxon>Solanoideae</taxon>
        <taxon>Solaneae</taxon>
        <taxon>Solanum</taxon>
    </lineage>
</organism>
<gene>
    <name evidence="1" type="ORF">MTR67_043766</name>
</gene>
<keyword evidence="2" id="KW-1185">Reference proteome</keyword>
<dbReference type="Proteomes" id="UP001234989">
    <property type="component" value="Chromosome 10"/>
</dbReference>
<accession>A0AAF0USL5</accession>
<sequence>MLSTLRLWVVIIAGCKQPPKCFKVATIGHHYTKMLMVSLNNAYNGKSKEEYQESMSCLLTLSSRLNCSMCGESTSWDRL</sequence>
<protein>
    <submittedName>
        <fullName evidence="1">Uncharacterized protein</fullName>
    </submittedName>
</protein>
<proteinExistence type="predicted"/>
<evidence type="ECO:0000313" key="1">
    <source>
        <dbReference type="EMBL" id="WMV50381.1"/>
    </source>
</evidence>
<dbReference type="EMBL" id="CP133621">
    <property type="protein sequence ID" value="WMV50381.1"/>
    <property type="molecule type" value="Genomic_DNA"/>
</dbReference>
<dbReference type="AlphaFoldDB" id="A0AAF0USL5"/>
<reference evidence="1" key="1">
    <citation type="submission" date="2023-08" db="EMBL/GenBank/DDBJ databases">
        <title>A de novo genome assembly of Solanum verrucosum Schlechtendal, a Mexican diploid species geographically isolated from the other diploid A-genome species in potato relatives.</title>
        <authorList>
            <person name="Hosaka K."/>
        </authorList>
    </citation>
    <scope>NUCLEOTIDE SEQUENCE</scope>
    <source>
        <tissue evidence="1">Young leaves</tissue>
    </source>
</reference>
<evidence type="ECO:0000313" key="2">
    <source>
        <dbReference type="Proteomes" id="UP001234989"/>
    </source>
</evidence>